<evidence type="ECO:0000256" key="5">
    <source>
        <dbReference type="ARBA" id="ARBA00022729"/>
    </source>
</evidence>
<dbReference type="InterPro" id="IPR010917">
    <property type="entry name" value="TonB_rcpt_CS"/>
</dbReference>
<evidence type="ECO:0000256" key="3">
    <source>
        <dbReference type="ARBA" id="ARBA00022452"/>
    </source>
</evidence>
<evidence type="ECO:0000259" key="14">
    <source>
        <dbReference type="Pfam" id="PF07715"/>
    </source>
</evidence>
<dbReference type="SUPFAM" id="SSF56935">
    <property type="entry name" value="Porins"/>
    <property type="match status" value="1"/>
</dbReference>
<keyword evidence="7 9" id="KW-0472">Membrane</keyword>
<feature type="chain" id="PRO_5030877689" evidence="12">
    <location>
        <begin position="31"/>
        <end position="1099"/>
    </location>
</feature>
<keyword evidence="3 9" id="KW-1134">Transmembrane beta strand</keyword>
<dbReference type="InterPro" id="IPR037066">
    <property type="entry name" value="Plug_dom_sf"/>
</dbReference>
<feature type="domain" description="TonB-dependent receptor-like beta-barrel" evidence="13">
    <location>
        <begin position="634"/>
        <end position="1070"/>
    </location>
</feature>
<evidence type="ECO:0000256" key="1">
    <source>
        <dbReference type="ARBA" id="ARBA00004571"/>
    </source>
</evidence>
<evidence type="ECO:0000256" key="7">
    <source>
        <dbReference type="ARBA" id="ARBA00023136"/>
    </source>
</evidence>
<dbReference type="Pfam" id="PF00593">
    <property type="entry name" value="TonB_dep_Rec_b-barrel"/>
    <property type="match status" value="1"/>
</dbReference>
<organism evidence="15 16">
    <name type="scientific">Sphingomonas prati</name>
    <dbReference type="NCBI Taxonomy" id="1843237"/>
    <lineage>
        <taxon>Bacteria</taxon>
        <taxon>Pseudomonadati</taxon>
        <taxon>Pseudomonadota</taxon>
        <taxon>Alphaproteobacteria</taxon>
        <taxon>Sphingomonadales</taxon>
        <taxon>Sphingomonadaceae</taxon>
        <taxon>Sphingomonas</taxon>
    </lineage>
</organism>
<keyword evidence="5 12" id="KW-0732">Signal</keyword>
<evidence type="ECO:0000256" key="4">
    <source>
        <dbReference type="ARBA" id="ARBA00022692"/>
    </source>
</evidence>
<evidence type="ECO:0000256" key="2">
    <source>
        <dbReference type="ARBA" id="ARBA00022448"/>
    </source>
</evidence>
<evidence type="ECO:0000256" key="6">
    <source>
        <dbReference type="ARBA" id="ARBA00023077"/>
    </source>
</evidence>
<dbReference type="Proteomes" id="UP000546701">
    <property type="component" value="Unassembled WGS sequence"/>
</dbReference>
<dbReference type="PROSITE" id="PS52016">
    <property type="entry name" value="TONB_DEPENDENT_REC_3"/>
    <property type="match status" value="1"/>
</dbReference>
<reference evidence="15 16" key="1">
    <citation type="submission" date="2020-08" db="EMBL/GenBank/DDBJ databases">
        <title>Genomic Encyclopedia of Type Strains, Phase IV (KMG-IV): sequencing the most valuable type-strain genomes for metagenomic binning, comparative biology and taxonomic classification.</title>
        <authorList>
            <person name="Goeker M."/>
        </authorList>
    </citation>
    <scope>NUCLEOTIDE SEQUENCE [LARGE SCALE GENOMIC DNA]</scope>
    <source>
        <strain evidence="15 16">DSM 103336</strain>
    </source>
</reference>
<gene>
    <name evidence="15" type="ORF">FHS99_001159</name>
</gene>
<keyword evidence="6 11" id="KW-0798">TonB box</keyword>
<evidence type="ECO:0000256" key="12">
    <source>
        <dbReference type="SAM" id="SignalP"/>
    </source>
</evidence>
<dbReference type="Pfam" id="PF07715">
    <property type="entry name" value="Plug"/>
    <property type="match status" value="1"/>
</dbReference>
<dbReference type="PANTHER" id="PTHR47234">
    <property type="match status" value="1"/>
</dbReference>
<keyword evidence="4 9" id="KW-0812">Transmembrane</keyword>
<evidence type="ECO:0000256" key="11">
    <source>
        <dbReference type="RuleBase" id="RU003357"/>
    </source>
</evidence>
<evidence type="ECO:0000313" key="15">
    <source>
        <dbReference type="EMBL" id="MBB5728689.1"/>
    </source>
</evidence>
<sequence length="1099" mass="115684">MFDVTQRQLRNATAPFALAIGLCWASSGIAQTAADPALAEATSGEEVVVTGSRLASNPNSVSASPVVSISADELRKTGQNDIAETLREIPALISSQTVADSIDRGSGSGSSSGGVGQATLDLRGLGANRTLVLVNGRRHVSGVTGTQAVDIATIPSQLIDSVEVLTGGASAVYGADAVTGVVNFKLKDDYDGMSLRSQMGVSDKGDGRTFVVEGLVGRNFAEGRGNITFSGSYANDQEIQYGDRSATRDNGKANAGLSYGNPALRFQSGDISAATPNFQRFYSLANGSYPTGSSIPDAADFAADYAAAFGAAPTLTAAEQALIGRTDGAPTLAIGRYPTFAISSNAGLIFRNDFAPFNADVDGNGVADCSQSYIGTAFGGCYVSTEGGGVRPFQDGVISTSTNQYGGDGAVETANAASLIPRSRRYNANLLGKFEIAPAAILFGEAKYARTETFSQNPYNTFYDTLTIAPDNPYIPDALRADADEAGGLLVSRDFLDLGPASQRNNRDTYRVVGGVRGALTPHLSYEVSGNYGRTDQKQINSNSVLTDRLFAALDVVTGPNGTPICRSDISAVAPPTSPFPAADPGFYSFTPGDGTCKPANILNGVNSLSADAVNFITQRTVNRSRLEQIVASAQLTADTGAFLTLPGGEPVRVFAGGEYRQERSRSTFDPLVLGLLPSGSAAGAEGTFVGDVSDNQSLTFDPTSRTLNAGGKFDVYEAFGEVAIPLLTKVRFADELRIGGAARFSRYSTVGNTFTWNVNGIYAPIRDVKIRGSYAKAVRAPNIFELFSPAQGAVFRPADPCEQSTLDSLVAAGVSTAQNRIANCRADGLPAGYSDPLTARFSGTSGGNPDLREETATTWTAGMVVQPRFIPGLTLSADYYNIRIDNAIAAVSAQDIVNSCYDNSSLDNQYCGLFTRNRNPASPTYLGLNFLEQTQLNFGRIETAGVDMSAAYSHRFGNTRIGLNVTATWVDKIDRFFDPSDPSLVNPGLGELGAPEWAGVGSATIGHGAVSLSYRLQYIGEQSLAPVSIETRDQQFGAAGIAKEKFVHDVTATVDLGRERSVYVGVNNLTDTKPYITNAAYPVSAAGRFFFVGLNTRF</sequence>
<name>A0A7W9F2D6_9SPHN</name>
<comment type="subcellular location">
    <subcellularLocation>
        <location evidence="1 9">Cell outer membrane</location>
        <topology evidence="1 9">Multi-pass membrane protein</topology>
    </subcellularLocation>
</comment>
<accession>A0A7W9F2D6</accession>
<keyword evidence="2 9" id="KW-0813">Transport</keyword>
<dbReference type="EMBL" id="JACIJR010000002">
    <property type="protein sequence ID" value="MBB5728689.1"/>
    <property type="molecule type" value="Genomic_DNA"/>
</dbReference>
<feature type="short sequence motif" description="TonB C-terminal box" evidence="10">
    <location>
        <begin position="1082"/>
        <end position="1099"/>
    </location>
</feature>
<dbReference type="InterPro" id="IPR012910">
    <property type="entry name" value="Plug_dom"/>
</dbReference>
<evidence type="ECO:0000256" key="10">
    <source>
        <dbReference type="PROSITE-ProRule" id="PRU10144"/>
    </source>
</evidence>
<dbReference type="PANTHER" id="PTHR47234:SF2">
    <property type="entry name" value="TONB-DEPENDENT RECEPTOR"/>
    <property type="match status" value="1"/>
</dbReference>
<protein>
    <submittedName>
        <fullName evidence="15">Outer membrane receptor protein involved in Fe transport</fullName>
    </submittedName>
</protein>
<keyword evidence="15" id="KW-0675">Receptor</keyword>
<dbReference type="Gene3D" id="2.40.170.20">
    <property type="entry name" value="TonB-dependent receptor, beta-barrel domain"/>
    <property type="match status" value="1"/>
</dbReference>
<evidence type="ECO:0000256" key="8">
    <source>
        <dbReference type="ARBA" id="ARBA00023237"/>
    </source>
</evidence>
<dbReference type="InterPro" id="IPR036942">
    <property type="entry name" value="Beta-barrel_TonB_sf"/>
</dbReference>
<dbReference type="AlphaFoldDB" id="A0A7W9F2D6"/>
<dbReference type="GO" id="GO:0009279">
    <property type="term" value="C:cell outer membrane"/>
    <property type="evidence" value="ECO:0007669"/>
    <property type="project" value="UniProtKB-SubCell"/>
</dbReference>
<dbReference type="Gene3D" id="2.170.130.10">
    <property type="entry name" value="TonB-dependent receptor, plug domain"/>
    <property type="match status" value="1"/>
</dbReference>
<proteinExistence type="inferred from homology"/>
<comment type="caution">
    <text evidence="15">The sequence shown here is derived from an EMBL/GenBank/DDBJ whole genome shotgun (WGS) entry which is preliminary data.</text>
</comment>
<evidence type="ECO:0000313" key="16">
    <source>
        <dbReference type="Proteomes" id="UP000546701"/>
    </source>
</evidence>
<evidence type="ECO:0000256" key="9">
    <source>
        <dbReference type="PROSITE-ProRule" id="PRU01360"/>
    </source>
</evidence>
<dbReference type="InterPro" id="IPR039426">
    <property type="entry name" value="TonB-dep_rcpt-like"/>
</dbReference>
<keyword evidence="16" id="KW-1185">Reference proteome</keyword>
<dbReference type="RefSeq" id="WP_157177465.1">
    <property type="nucleotide sequence ID" value="NZ_BMJP01000001.1"/>
</dbReference>
<evidence type="ECO:0000259" key="13">
    <source>
        <dbReference type="Pfam" id="PF00593"/>
    </source>
</evidence>
<keyword evidence="8 9" id="KW-0998">Cell outer membrane</keyword>
<comment type="similarity">
    <text evidence="9 11">Belongs to the TonB-dependent receptor family.</text>
</comment>
<dbReference type="PROSITE" id="PS01156">
    <property type="entry name" value="TONB_DEPENDENT_REC_2"/>
    <property type="match status" value="1"/>
</dbReference>
<feature type="signal peptide" evidence="12">
    <location>
        <begin position="1"/>
        <end position="30"/>
    </location>
</feature>
<dbReference type="InterPro" id="IPR000531">
    <property type="entry name" value="Beta-barrel_TonB"/>
</dbReference>
<feature type="domain" description="TonB-dependent receptor plug" evidence="14">
    <location>
        <begin position="62"/>
        <end position="181"/>
    </location>
</feature>
<dbReference type="OrthoDB" id="7051241at2"/>